<gene>
    <name evidence="4" type="ORF">G8770_08155</name>
</gene>
<evidence type="ECO:0000256" key="2">
    <source>
        <dbReference type="ARBA" id="ARBA00000751"/>
    </source>
</evidence>
<dbReference type="InterPro" id="IPR037238">
    <property type="entry name" value="YbiA-like_sf"/>
</dbReference>
<evidence type="ECO:0000313" key="5">
    <source>
        <dbReference type="Proteomes" id="UP000787472"/>
    </source>
</evidence>
<proteinExistence type="predicted"/>
<evidence type="ECO:0000313" key="4">
    <source>
        <dbReference type="EMBL" id="NHO65508.1"/>
    </source>
</evidence>
<dbReference type="Gene3D" id="1.10.357.40">
    <property type="entry name" value="YbiA-like"/>
    <property type="match status" value="1"/>
</dbReference>
<comment type="caution">
    <text evidence="4">The sequence shown here is derived from an EMBL/GenBank/DDBJ whole genome shotgun (WGS) entry which is preliminary data.</text>
</comment>
<accession>A0A9E5JRQ8</accession>
<evidence type="ECO:0000256" key="1">
    <source>
        <dbReference type="ARBA" id="ARBA00000022"/>
    </source>
</evidence>
<dbReference type="Pfam" id="PF08719">
    <property type="entry name" value="NADAR"/>
    <property type="match status" value="1"/>
</dbReference>
<comment type="catalytic activity">
    <reaction evidence="1">
        <text>5-amino-6-(5-phospho-D-ribosylamino)uracil + H2O = 5,6-diaminouracil + D-ribose 5-phosphate</text>
        <dbReference type="Rhea" id="RHEA:55020"/>
        <dbReference type="ChEBI" id="CHEBI:15377"/>
        <dbReference type="ChEBI" id="CHEBI:46252"/>
        <dbReference type="ChEBI" id="CHEBI:58453"/>
        <dbReference type="ChEBI" id="CHEBI:78346"/>
    </reaction>
</comment>
<comment type="catalytic activity">
    <reaction evidence="2">
        <text>2,5-diamino-6-hydroxy-4-(5-phosphoribosylamino)-pyrimidine + H2O = 2,5,6-triamino-4-hydroxypyrimidine + D-ribose 5-phosphate</text>
        <dbReference type="Rhea" id="RHEA:23436"/>
        <dbReference type="ChEBI" id="CHEBI:15377"/>
        <dbReference type="ChEBI" id="CHEBI:58614"/>
        <dbReference type="ChEBI" id="CHEBI:78346"/>
        <dbReference type="ChEBI" id="CHEBI:137796"/>
    </reaction>
</comment>
<feature type="domain" description="NADAR" evidence="3">
    <location>
        <begin position="10"/>
        <end position="152"/>
    </location>
</feature>
<protein>
    <submittedName>
        <fullName evidence="4">NADAR family protein</fullName>
    </submittedName>
</protein>
<dbReference type="EMBL" id="JAAONZ010000004">
    <property type="protein sequence ID" value="NHO65508.1"/>
    <property type="molecule type" value="Genomic_DNA"/>
</dbReference>
<dbReference type="CDD" id="cd15457">
    <property type="entry name" value="NADAR"/>
    <property type="match status" value="1"/>
</dbReference>
<evidence type="ECO:0000259" key="3">
    <source>
        <dbReference type="Pfam" id="PF08719"/>
    </source>
</evidence>
<dbReference type="NCBIfam" id="TIGR02464">
    <property type="entry name" value="ribofla_fusion"/>
    <property type="match status" value="1"/>
</dbReference>
<dbReference type="SUPFAM" id="SSF143990">
    <property type="entry name" value="YbiA-like"/>
    <property type="match status" value="1"/>
</dbReference>
<dbReference type="AlphaFoldDB" id="A0A9E5JRQ8"/>
<dbReference type="InterPro" id="IPR012816">
    <property type="entry name" value="NADAR"/>
</dbReference>
<dbReference type="RefSeq" id="WP_167184524.1">
    <property type="nucleotide sequence ID" value="NZ_JAAONZ010000004.1"/>
</dbReference>
<reference evidence="4" key="1">
    <citation type="submission" date="2020-03" db="EMBL/GenBank/DDBJ databases">
        <authorList>
            <person name="Guo F."/>
        </authorList>
    </citation>
    <scope>NUCLEOTIDE SEQUENCE</scope>
    <source>
        <strain evidence="4">JCM 30134</strain>
    </source>
</reference>
<sequence length="159" mass="18815">MEGLFLPTDENAYYFSRSDDTELLGTYYPLSFTLEGVEWPTVEHYFQAMKFEDSQYREKIRAATSPKQARKLGRNRFKRPRPDWKSIRTTIMTRAVYTRCKTHTQAYQALMDTDAKKIVESSSYDYFWGCGRDRLGHNHYGVILTKVRDKLREEEKASQ</sequence>
<keyword evidence="5" id="KW-1185">Reference proteome</keyword>
<dbReference type="Proteomes" id="UP000787472">
    <property type="component" value="Unassembled WGS sequence"/>
</dbReference>
<name>A0A9E5JRQ8_9GAMM</name>
<organism evidence="4 5">
    <name type="scientific">Pseudomaricurvus hydrocarbonicus</name>
    <dbReference type="NCBI Taxonomy" id="1470433"/>
    <lineage>
        <taxon>Bacteria</taxon>
        <taxon>Pseudomonadati</taxon>
        <taxon>Pseudomonadota</taxon>
        <taxon>Gammaproteobacteria</taxon>
        <taxon>Cellvibrionales</taxon>
        <taxon>Cellvibrionaceae</taxon>
        <taxon>Pseudomaricurvus</taxon>
    </lineage>
</organism>